<sequence>MADYLWLVLGAVSLGVAIISSSKTGIVRIFPLMKDLGFRLFMDTFSAVANYATLHYIYVFYRRVPERPIGRFAKAAVKVIVVCAATILRQTFEYNIFVLIILVTVTMYLHSLRRLMHVAADISFLDVVLGALMQVVAYKTGNVIVSGVLIILYGAVIFYSYKYQSTDLTKKQQGDDPCPLEKC</sequence>
<gene>
    <name evidence="2" type="ORF">Din_005944</name>
</gene>
<feature type="transmembrane region" description="Helical" evidence="1">
    <location>
        <begin position="143"/>
        <end position="161"/>
    </location>
</feature>
<proteinExistence type="predicted"/>
<dbReference type="AlphaFoldDB" id="A0A5B6YZS6"/>
<feature type="transmembrane region" description="Helical" evidence="1">
    <location>
        <begin position="40"/>
        <end position="60"/>
    </location>
</feature>
<keyword evidence="1" id="KW-0472">Membrane</keyword>
<dbReference type="EMBL" id="GHES01005944">
    <property type="protein sequence ID" value="MPA36503.1"/>
    <property type="molecule type" value="Transcribed_RNA"/>
</dbReference>
<evidence type="ECO:0000256" key="1">
    <source>
        <dbReference type="SAM" id="Phobius"/>
    </source>
</evidence>
<accession>A0A5B6YZS6</accession>
<keyword evidence="1" id="KW-1133">Transmembrane helix</keyword>
<keyword evidence="1" id="KW-0812">Transmembrane</keyword>
<organism evidence="2">
    <name type="scientific">Davidia involucrata</name>
    <name type="common">Dove tree</name>
    <dbReference type="NCBI Taxonomy" id="16924"/>
    <lineage>
        <taxon>Eukaryota</taxon>
        <taxon>Viridiplantae</taxon>
        <taxon>Streptophyta</taxon>
        <taxon>Embryophyta</taxon>
        <taxon>Tracheophyta</taxon>
        <taxon>Spermatophyta</taxon>
        <taxon>Magnoliopsida</taxon>
        <taxon>eudicotyledons</taxon>
        <taxon>Gunneridae</taxon>
        <taxon>Pentapetalae</taxon>
        <taxon>asterids</taxon>
        <taxon>Cornales</taxon>
        <taxon>Nyssaceae</taxon>
        <taxon>Davidia</taxon>
    </lineage>
</organism>
<name>A0A5B6YZS6_DAVIN</name>
<protein>
    <submittedName>
        <fullName evidence="2">Uncharacterized protein</fullName>
    </submittedName>
</protein>
<feature type="transmembrane region" description="Helical" evidence="1">
    <location>
        <begin position="118"/>
        <end position="137"/>
    </location>
</feature>
<reference evidence="2" key="1">
    <citation type="submission" date="2019-08" db="EMBL/GenBank/DDBJ databases">
        <title>Reference gene set and small RNA set construction with multiple tissues from Davidia involucrata Baill.</title>
        <authorList>
            <person name="Yang H."/>
            <person name="Zhou C."/>
            <person name="Li G."/>
            <person name="Wang J."/>
            <person name="Gao P."/>
            <person name="Wang M."/>
            <person name="Wang R."/>
            <person name="Zhao Y."/>
        </authorList>
    </citation>
    <scope>NUCLEOTIDE SEQUENCE</scope>
    <source>
        <tissue evidence="2">Mixed with DoveR01_LX</tissue>
    </source>
</reference>
<evidence type="ECO:0000313" key="2">
    <source>
        <dbReference type="EMBL" id="MPA36503.1"/>
    </source>
</evidence>